<comment type="cofactor">
    <cofactor evidence="1 12">
        <name>FAD</name>
        <dbReference type="ChEBI" id="CHEBI:57692"/>
    </cofactor>
</comment>
<evidence type="ECO:0000256" key="11">
    <source>
        <dbReference type="ARBA" id="ARBA00023136"/>
    </source>
</evidence>
<evidence type="ECO:0000259" key="14">
    <source>
        <dbReference type="Pfam" id="PF08491"/>
    </source>
</evidence>
<evidence type="ECO:0000313" key="15">
    <source>
        <dbReference type="EMBL" id="KAL1301635.1"/>
    </source>
</evidence>
<keyword evidence="11 12" id="KW-0472">Membrane</keyword>
<evidence type="ECO:0000256" key="4">
    <source>
        <dbReference type="ARBA" id="ARBA00012312"/>
    </source>
</evidence>
<comment type="subcellular location">
    <subcellularLocation>
        <location evidence="12">Endoplasmic reticulum membrane</location>
        <topology evidence="12">Multi-pass membrane protein</topology>
    </subcellularLocation>
    <subcellularLocation>
        <location evidence="2">Microsome membrane</location>
        <topology evidence="2">Multi-pass membrane protein</topology>
    </subcellularLocation>
</comment>
<feature type="domain" description="FAD dependent oxidoreductase" evidence="13">
    <location>
        <begin position="29"/>
        <end position="59"/>
    </location>
</feature>
<evidence type="ECO:0000256" key="10">
    <source>
        <dbReference type="ARBA" id="ARBA00023002"/>
    </source>
</evidence>
<dbReference type="EC" id="1.14.14.17" evidence="4 12"/>
<evidence type="ECO:0000256" key="3">
    <source>
        <dbReference type="ARBA" id="ARBA00008802"/>
    </source>
</evidence>
<keyword evidence="9 12" id="KW-1133">Transmembrane helix</keyword>
<evidence type="ECO:0000256" key="12">
    <source>
        <dbReference type="RuleBase" id="RU367121"/>
    </source>
</evidence>
<dbReference type="EMBL" id="JBFMKM010000013">
    <property type="protein sequence ID" value="KAL1301635.1"/>
    <property type="molecule type" value="Genomic_DNA"/>
</dbReference>
<keyword evidence="10 12" id="KW-0560">Oxidoreductase</keyword>
<comment type="similarity">
    <text evidence="3 12">Belongs to the squalene monooxygenase family.</text>
</comment>
<sequence length="496" mass="53965">MPLILDSVVEKATPATHLEERRRVHHEADVVVVGAGVFGCAIAVALSNQGRSVILLEKSLKEPDRIVGELLQPGGVAALEKLGMQDCLEGIDAVKVYGYDVIYHGQEVPIPYPADATATVVDESAAGGKSSRSQKKPEGRAFHHGRFIQKLREKAMGCPNVTVVETTATDLVRSEHTGQVLGVQCTTAGAKDYYFGHLTIVADGYASKFRKEVRSDTSVVRSKFWALELIDADLPMPNHGHVLLNDGFPVLLYQIGTHETRALCDIPENLAAASHHNGGTKGYLKNVVLPSLPSRVQPSFKAALEKDRLRSMPNSFLPPTKNKIPGLIVLGDAMNMRHPLTGGGMTVAFNDAVLLSQALSPKNVPHLDDTPMILKQMSAFHWQRKSFSSTINILAMALYALFAANDPQLKALQAGCFRYFQLGGQCIDGPIGLLAGIIRQPMVLIYHFFAVALYSIWIYITSGSVLAIPFRAIASVGVFWKACVVIFPFIFSELRG</sequence>
<dbReference type="Pfam" id="PF08491">
    <property type="entry name" value="SE"/>
    <property type="match status" value="1"/>
</dbReference>
<dbReference type="SUPFAM" id="SSF51905">
    <property type="entry name" value="FAD/NAD(P)-binding domain"/>
    <property type="match status" value="1"/>
</dbReference>
<gene>
    <name evidence="15" type="ORF">AAFC00_005859</name>
</gene>
<dbReference type="PANTHER" id="PTHR10835:SF0">
    <property type="entry name" value="SQUALENE MONOOXYGENASE"/>
    <property type="match status" value="1"/>
</dbReference>
<keyword evidence="7 12" id="KW-0274">FAD</keyword>
<feature type="domain" description="Squalene epoxidase" evidence="14">
    <location>
        <begin position="196"/>
        <end position="470"/>
    </location>
</feature>
<evidence type="ECO:0000256" key="6">
    <source>
        <dbReference type="ARBA" id="ARBA00022692"/>
    </source>
</evidence>
<evidence type="ECO:0000256" key="9">
    <source>
        <dbReference type="ARBA" id="ARBA00022989"/>
    </source>
</evidence>
<comment type="catalytic activity">
    <reaction evidence="12">
        <text>squalene + reduced [NADPH--hemoprotein reductase] + O2 = (S)-2,3-epoxysqualene + oxidized [NADPH--hemoprotein reductase] + H2O + H(+)</text>
        <dbReference type="Rhea" id="RHEA:25282"/>
        <dbReference type="Rhea" id="RHEA-COMP:11964"/>
        <dbReference type="Rhea" id="RHEA-COMP:11965"/>
        <dbReference type="ChEBI" id="CHEBI:15377"/>
        <dbReference type="ChEBI" id="CHEBI:15378"/>
        <dbReference type="ChEBI" id="CHEBI:15379"/>
        <dbReference type="ChEBI" id="CHEBI:15440"/>
        <dbReference type="ChEBI" id="CHEBI:15441"/>
        <dbReference type="ChEBI" id="CHEBI:57618"/>
        <dbReference type="ChEBI" id="CHEBI:58210"/>
        <dbReference type="EC" id="1.14.14.17"/>
    </reaction>
</comment>
<dbReference type="Gene3D" id="3.50.50.60">
    <property type="entry name" value="FAD/NAD(P)-binding domain"/>
    <property type="match status" value="1"/>
</dbReference>
<dbReference type="Pfam" id="PF01266">
    <property type="entry name" value="DAO"/>
    <property type="match status" value="1"/>
</dbReference>
<reference evidence="15 16" key="1">
    <citation type="submission" date="2024-07" db="EMBL/GenBank/DDBJ databases">
        <title>Draft sequence of the Neodothiora populina.</title>
        <authorList>
            <person name="Drown D.D."/>
            <person name="Schuette U.S."/>
            <person name="Buechlein A.B."/>
            <person name="Rusch D.R."/>
            <person name="Winton L.W."/>
            <person name="Adams G.A."/>
        </authorList>
    </citation>
    <scope>NUCLEOTIDE SEQUENCE [LARGE SCALE GENOMIC DNA]</scope>
    <source>
        <strain evidence="15 16">CPC 39397</strain>
    </source>
</reference>
<proteinExistence type="inferred from homology"/>
<keyword evidence="8" id="KW-0492">Microsome</keyword>
<comment type="function">
    <text evidence="12">Catalyzes the stereospecific oxidation of squalene to (S)-2,3-epoxysqualene, and is considered to be a rate-limiting enzyme in steroid biosynthesis.</text>
</comment>
<evidence type="ECO:0000256" key="7">
    <source>
        <dbReference type="ARBA" id="ARBA00022827"/>
    </source>
</evidence>
<evidence type="ECO:0000256" key="8">
    <source>
        <dbReference type="ARBA" id="ARBA00022848"/>
    </source>
</evidence>
<keyword evidence="5 12" id="KW-0285">Flavoprotein</keyword>
<evidence type="ECO:0000259" key="13">
    <source>
        <dbReference type="Pfam" id="PF01266"/>
    </source>
</evidence>
<organism evidence="15 16">
    <name type="scientific">Neodothiora populina</name>
    <dbReference type="NCBI Taxonomy" id="2781224"/>
    <lineage>
        <taxon>Eukaryota</taxon>
        <taxon>Fungi</taxon>
        <taxon>Dikarya</taxon>
        <taxon>Ascomycota</taxon>
        <taxon>Pezizomycotina</taxon>
        <taxon>Dothideomycetes</taxon>
        <taxon>Dothideomycetidae</taxon>
        <taxon>Dothideales</taxon>
        <taxon>Dothioraceae</taxon>
        <taxon>Neodothiora</taxon>
    </lineage>
</organism>
<feature type="transmembrane region" description="Helical" evidence="12">
    <location>
        <begin position="443"/>
        <end position="460"/>
    </location>
</feature>
<dbReference type="GeneID" id="95979558"/>
<dbReference type="PANTHER" id="PTHR10835">
    <property type="entry name" value="SQUALENE MONOOXYGENASE"/>
    <property type="match status" value="1"/>
</dbReference>
<evidence type="ECO:0000313" key="16">
    <source>
        <dbReference type="Proteomes" id="UP001562354"/>
    </source>
</evidence>
<protein>
    <recommendedName>
        <fullName evidence="4 12">Squalene monooxygenase</fullName>
        <ecNumber evidence="4 12">1.14.14.17</ecNumber>
    </recommendedName>
</protein>
<keyword evidence="12" id="KW-0256">Endoplasmic reticulum</keyword>
<dbReference type="InterPro" id="IPR013698">
    <property type="entry name" value="Squalene_epoxidase"/>
</dbReference>
<dbReference type="InterPro" id="IPR040125">
    <property type="entry name" value="Squalene_monox"/>
</dbReference>
<dbReference type="RefSeq" id="XP_069197911.1">
    <property type="nucleotide sequence ID" value="XM_069345709.1"/>
</dbReference>
<dbReference type="PRINTS" id="PR00420">
    <property type="entry name" value="RNGMNOXGNASE"/>
</dbReference>
<evidence type="ECO:0000256" key="5">
    <source>
        <dbReference type="ARBA" id="ARBA00022630"/>
    </source>
</evidence>
<evidence type="ECO:0000256" key="2">
    <source>
        <dbReference type="ARBA" id="ARBA00004154"/>
    </source>
</evidence>
<dbReference type="InterPro" id="IPR006076">
    <property type="entry name" value="FAD-dep_OxRdtase"/>
</dbReference>
<dbReference type="InterPro" id="IPR036188">
    <property type="entry name" value="FAD/NAD-bd_sf"/>
</dbReference>
<evidence type="ECO:0000256" key="1">
    <source>
        <dbReference type="ARBA" id="ARBA00001974"/>
    </source>
</evidence>
<keyword evidence="16" id="KW-1185">Reference proteome</keyword>
<keyword evidence="6 12" id="KW-0812">Transmembrane</keyword>
<dbReference type="Proteomes" id="UP001562354">
    <property type="component" value="Unassembled WGS sequence"/>
</dbReference>
<accession>A0ABR3P634</accession>
<name>A0ABR3P634_9PEZI</name>
<comment type="caution">
    <text evidence="15">The sequence shown here is derived from an EMBL/GenBank/DDBJ whole genome shotgun (WGS) entry which is preliminary data.</text>
</comment>
<feature type="transmembrane region" description="Helical" evidence="12">
    <location>
        <begin position="472"/>
        <end position="491"/>
    </location>
</feature>